<dbReference type="OrthoDB" id="514320at2"/>
<dbReference type="GO" id="GO:0005975">
    <property type="term" value="P:carbohydrate metabolic process"/>
    <property type="evidence" value="ECO:0007669"/>
    <property type="project" value="InterPro"/>
</dbReference>
<comment type="caution">
    <text evidence="2">The sequence shown here is derived from an EMBL/GenBank/DDBJ whole genome shotgun (WGS) entry which is preliminary data.</text>
</comment>
<dbReference type="PROSITE" id="PS51677">
    <property type="entry name" value="NODB"/>
    <property type="match status" value="1"/>
</dbReference>
<organism evidence="2 3">
    <name type="scientific">Amycolatopsis rhizosphaerae</name>
    <dbReference type="NCBI Taxonomy" id="2053003"/>
    <lineage>
        <taxon>Bacteria</taxon>
        <taxon>Bacillati</taxon>
        <taxon>Actinomycetota</taxon>
        <taxon>Actinomycetes</taxon>
        <taxon>Pseudonocardiales</taxon>
        <taxon>Pseudonocardiaceae</taxon>
        <taxon>Amycolatopsis</taxon>
    </lineage>
</organism>
<dbReference type="Gene3D" id="3.20.20.370">
    <property type="entry name" value="Glycoside hydrolase/deacetylase"/>
    <property type="match status" value="1"/>
</dbReference>
<gene>
    <name evidence="2" type="ORF">FNH05_34885</name>
</gene>
<dbReference type="SUPFAM" id="SSF88713">
    <property type="entry name" value="Glycoside hydrolase/deacetylase"/>
    <property type="match status" value="1"/>
</dbReference>
<dbReference type="EMBL" id="VJWX01000649">
    <property type="protein sequence ID" value="TVT19632.1"/>
    <property type="molecule type" value="Genomic_DNA"/>
</dbReference>
<keyword evidence="3" id="KW-1185">Reference proteome</keyword>
<evidence type="ECO:0000259" key="1">
    <source>
        <dbReference type="PROSITE" id="PS51677"/>
    </source>
</evidence>
<dbReference type="PANTHER" id="PTHR10587">
    <property type="entry name" value="GLYCOSYL TRANSFERASE-RELATED"/>
    <property type="match status" value="1"/>
</dbReference>
<dbReference type="InterPro" id="IPR050248">
    <property type="entry name" value="Polysacc_deacetylase_ArnD"/>
</dbReference>
<reference evidence="2 3" key="2">
    <citation type="submission" date="2019-08" db="EMBL/GenBank/DDBJ databases">
        <title>Amycolatopsis acidicola sp. nov., isolated from peat swamp forest soil.</title>
        <authorList>
            <person name="Srisuk N."/>
        </authorList>
    </citation>
    <scope>NUCLEOTIDE SEQUENCE [LARGE SCALE GENOMIC DNA]</scope>
    <source>
        <strain evidence="2 3">TBRC 6029</strain>
    </source>
</reference>
<dbReference type="CDD" id="cd10917">
    <property type="entry name" value="CE4_NodB_like_6s_7s"/>
    <property type="match status" value="1"/>
</dbReference>
<dbReference type="Pfam" id="PF01522">
    <property type="entry name" value="Polysacc_deac_1"/>
    <property type="match status" value="1"/>
</dbReference>
<sequence>MNRGQGLSSAAMGLSAPVSARPRSVTLDAVNALTETVPPFRRRSARRRTGGRLGVLATALLLTTGLAPAARAAGAPPETAAVFTRAYDTTAKVVTLTFDADWWSPGDTNAVLNILRDNKITAGFALTGRYAEKFPDQTRALLGAGHKLINATYDHPYLTMQDQAQRWSEMDRAEAVFNRLGFSSAGWFRTPYRDGYLDQGVNRDLARHGYYVNYDWTFDTTGDQGTSIDAILARVRQYTVPGATIRMHLSDNSTDVAALGAVINTLRSMGYGFADPSLSVTRGVIGRKYADLGAEHSPVGTPGSAELAAAPSHGAEQWYQGGRIFWREDLGAHEVHGAIGARYFALGGPDSFLSYPVTDETEAADGGRLNHFVAGSIYFSPATGAHEVHGIIRDKWATLGSERGLLHYPTTDETAADGGGRFNHFQDGSIYYSPATGAHEVYNVIRSRWAALGWERGVLRYPTTDETPAPDGVGRYNHFQGGSIYYTPATGAHEVHGAIRDKWAALNWEKGFLGYPTTDEYAVTGGRAGTFQGGIVYFSPATGAHEMNGAILGQYLQLGGPDSRLGLPVSDEYPVPEGRRSDFQHGSILWNTATRTAIVRP</sequence>
<dbReference type="InterPro" id="IPR011330">
    <property type="entry name" value="Glyco_hydro/deAcase_b/a-brl"/>
</dbReference>
<dbReference type="Proteomes" id="UP000320011">
    <property type="component" value="Unassembled WGS sequence"/>
</dbReference>
<evidence type="ECO:0000313" key="2">
    <source>
        <dbReference type="EMBL" id="TVT19632.1"/>
    </source>
</evidence>
<dbReference type="InterPro" id="IPR002509">
    <property type="entry name" value="NODB_dom"/>
</dbReference>
<dbReference type="AlphaFoldDB" id="A0A558A5V1"/>
<name>A0A558A5V1_9PSEU</name>
<reference evidence="2 3" key="1">
    <citation type="submission" date="2019-07" db="EMBL/GenBank/DDBJ databases">
        <authorList>
            <person name="Duangmal K."/>
            <person name="Teo W.F.A."/>
        </authorList>
    </citation>
    <scope>NUCLEOTIDE SEQUENCE [LARGE SCALE GENOMIC DNA]</scope>
    <source>
        <strain evidence="2 3">TBRC 6029</strain>
    </source>
</reference>
<protein>
    <submittedName>
        <fullName evidence="2">Polysaccharide deacetylase family protein</fullName>
    </submittedName>
</protein>
<proteinExistence type="predicted"/>
<dbReference type="GO" id="GO:0016810">
    <property type="term" value="F:hydrolase activity, acting on carbon-nitrogen (but not peptide) bonds"/>
    <property type="evidence" value="ECO:0007669"/>
    <property type="project" value="InterPro"/>
</dbReference>
<accession>A0A558A5V1</accession>
<feature type="domain" description="NodB homology" evidence="1">
    <location>
        <begin position="92"/>
        <end position="274"/>
    </location>
</feature>
<dbReference type="InterPro" id="IPR013207">
    <property type="entry name" value="LGFP"/>
</dbReference>
<evidence type="ECO:0000313" key="3">
    <source>
        <dbReference type="Proteomes" id="UP000320011"/>
    </source>
</evidence>
<dbReference type="Pfam" id="PF08310">
    <property type="entry name" value="LGFP"/>
    <property type="match status" value="6"/>
</dbReference>